<dbReference type="InterPro" id="IPR052027">
    <property type="entry name" value="PspC"/>
</dbReference>
<dbReference type="InterPro" id="IPR007168">
    <property type="entry name" value="Phageshock_PspC_N"/>
</dbReference>
<gene>
    <name evidence="8" type="ORF">FYJ91_05985</name>
</gene>
<evidence type="ECO:0000256" key="6">
    <source>
        <dbReference type="SAM" id="Phobius"/>
    </source>
</evidence>
<keyword evidence="4 6" id="KW-1133">Transmembrane helix</keyword>
<evidence type="ECO:0000256" key="1">
    <source>
        <dbReference type="ARBA" id="ARBA00004162"/>
    </source>
</evidence>
<keyword evidence="9" id="KW-1185">Reference proteome</keyword>
<protein>
    <submittedName>
        <fullName evidence="8">PspC domain-containing protein</fullName>
    </submittedName>
</protein>
<evidence type="ECO:0000259" key="7">
    <source>
        <dbReference type="Pfam" id="PF04024"/>
    </source>
</evidence>
<dbReference type="PANTHER" id="PTHR33885">
    <property type="entry name" value="PHAGE SHOCK PROTEIN C"/>
    <property type="match status" value="1"/>
</dbReference>
<reference evidence="8 9" key="1">
    <citation type="submission" date="2019-08" db="EMBL/GenBank/DDBJ databases">
        <authorList>
            <person name="Wang G."/>
            <person name="Xu Z."/>
        </authorList>
    </citation>
    <scope>NUCLEOTIDE SEQUENCE [LARGE SCALE GENOMIC DNA]</scope>
    <source>
        <strain evidence="8 9">ZX</strain>
    </source>
</reference>
<feature type="transmembrane region" description="Helical" evidence="6">
    <location>
        <begin position="34"/>
        <end position="61"/>
    </location>
</feature>
<dbReference type="Proteomes" id="UP000322077">
    <property type="component" value="Unassembled WGS sequence"/>
</dbReference>
<sequence>MNASSNRFRLNKTDGKVMGVCAGLADFTGVDATLIRIVTVLLTLLGVGSTILLYLLVGLIAPAVRY</sequence>
<dbReference type="RefSeq" id="WP_149521395.1">
    <property type="nucleotide sequence ID" value="NZ_VTOU01000002.1"/>
</dbReference>
<organism evidence="8 9">
    <name type="scientific">Sphingomonas montanisoli</name>
    <dbReference type="NCBI Taxonomy" id="2606412"/>
    <lineage>
        <taxon>Bacteria</taxon>
        <taxon>Pseudomonadati</taxon>
        <taxon>Pseudomonadota</taxon>
        <taxon>Alphaproteobacteria</taxon>
        <taxon>Sphingomonadales</taxon>
        <taxon>Sphingomonadaceae</taxon>
        <taxon>Sphingomonas</taxon>
    </lineage>
</organism>
<dbReference type="Pfam" id="PF04024">
    <property type="entry name" value="PspC"/>
    <property type="match status" value="1"/>
</dbReference>
<evidence type="ECO:0000256" key="2">
    <source>
        <dbReference type="ARBA" id="ARBA00022475"/>
    </source>
</evidence>
<evidence type="ECO:0000256" key="3">
    <source>
        <dbReference type="ARBA" id="ARBA00022692"/>
    </source>
</evidence>
<keyword evidence="5 6" id="KW-0472">Membrane</keyword>
<evidence type="ECO:0000256" key="4">
    <source>
        <dbReference type="ARBA" id="ARBA00022989"/>
    </source>
</evidence>
<proteinExistence type="predicted"/>
<comment type="subcellular location">
    <subcellularLocation>
        <location evidence="1">Cell membrane</location>
        <topology evidence="1">Single-pass membrane protein</topology>
    </subcellularLocation>
</comment>
<evidence type="ECO:0000313" key="8">
    <source>
        <dbReference type="EMBL" id="TZG27175.1"/>
    </source>
</evidence>
<keyword evidence="2" id="KW-1003">Cell membrane</keyword>
<accession>A0A5D9CAV0</accession>
<name>A0A5D9CAV0_9SPHN</name>
<comment type="caution">
    <text evidence="8">The sequence shown here is derived from an EMBL/GenBank/DDBJ whole genome shotgun (WGS) entry which is preliminary data.</text>
</comment>
<dbReference type="AlphaFoldDB" id="A0A5D9CAV0"/>
<dbReference type="PANTHER" id="PTHR33885:SF3">
    <property type="entry name" value="PHAGE SHOCK PROTEIN C"/>
    <property type="match status" value="1"/>
</dbReference>
<evidence type="ECO:0000313" key="9">
    <source>
        <dbReference type="Proteomes" id="UP000322077"/>
    </source>
</evidence>
<evidence type="ECO:0000256" key="5">
    <source>
        <dbReference type="ARBA" id="ARBA00023136"/>
    </source>
</evidence>
<keyword evidence="3 6" id="KW-0812">Transmembrane</keyword>
<dbReference type="EMBL" id="VTOU01000002">
    <property type="protein sequence ID" value="TZG27175.1"/>
    <property type="molecule type" value="Genomic_DNA"/>
</dbReference>
<dbReference type="GO" id="GO:0005886">
    <property type="term" value="C:plasma membrane"/>
    <property type="evidence" value="ECO:0007669"/>
    <property type="project" value="UniProtKB-SubCell"/>
</dbReference>
<feature type="domain" description="Phage shock protein PspC N-terminal" evidence="7">
    <location>
        <begin position="7"/>
        <end position="62"/>
    </location>
</feature>